<dbReference type="InterPro" id="IPR001173">
    <property type="entry name" value="Glyco_trans_2-like"/>
</dbReference>
<dbReference type="GO" id="GO:0016757">
    <property type="term" value="F:glycosyltransferase activity"/>
    <property type="evidence" value="ECO:0007669"/>
    <property type="project" value="UniProtKB-KW"/>
</dbReference>
<feature type="transmembrane region" description="Helical" evidence="4">
    <location>
        <begin position="378"/>
        <end position="404"/>
    </location>
</feature>
<dbReference type="PANTHER" id="PTHR43630:SF1">
    <property type="entry name" value="POLY-BETA-1,6-N-ACETYL-D-GLUCOSAMINE SYNTHASE"/>
    <property type="match status" value="1"/>
</dbReference>
<dbReference type="OrthoDB" id="9811884at2"/>
<dbReference type="CDD" id="cd06423">
    <property type="entry name" value="CESA_like"/>
    <property type="match status" value="1"/>
</dbReference>
<organism evidence="6 7">
    <name type="scientific">Sulfuritortus calidifontis</name>
    <dbReference type="NCBI Taxonomy" id="1914471"/>
    <lineage>
        <taxon>Bacteria</taxon>
        <taxon>Pseudomonadati</taxon>
        <taxon>Pseudomonadota</taxon>
        <taxon>Betaproteobacteria</taxon>
        <taxon>Nitrosomonadales</taxon>
        <taxon>Thiobacillaceae</taxon>
        <taxon>Sulfuritortus</taxon>
    </lineage>
</organism>
<comment type="similarity">
    <text evidence="1">Belongs to the glycosyltransferase 2 family.</text>
</comment>
<dbReference type="AlphaFoldDB" id="A0A4R3JXM8"/>
<dbReference type="Gene3D" id="3.90.550.10">
    <property type="entry name" value="Spore Coat Polysaccharide Biosynthesis Protein SpsA, Chain A"/>
    <property type="match status" value="1"/>
</dbReference>
<feature type="transmembrane region" description="Helical" evidence="4">
    <location>
        <begin position="342"/>
        <end position="372"/>
    </location>
</feature>
<keyword evidence="4" id="KW-0472">Membrane</keyword>
<gene>
    <name evidence="6" type="ORF">EDC61_10946</name>
</gene>
<feature type="transmembrane region" description="Helical" evidence="4">
    <location>
        <begin position="12"/>
        <end position="35"/>
    </location>
</feature>
<dbReference type="PANTHER" id="PTHR43630">
    <property type="entry name" value="POLY-BETA-1,6-N-ACETYL-D-GLUCOSAMINE SYNTHASE"/>
    <property type="match status" value="1"/>
</dbReference>
<reference evidence="6 7" key="1">
    <citation type="submission" date="2019-03" db="EMBL/GenBank/DDBJ databases">
        <title>Genomic Encyclopedia of Type Strains, Phase IV (KMG-IV): sequencing the most valuable type-strain genomes for metagenomic binning, comparative biology and taxonomic classification.</title>
        <authorList>
            <person name="Goeker M."/>
        </authorList>
    </citation>
    <scope>NUCLEOTIDE SEQUENCE [LARGE SCALE GENOMIC DNA]</scope>
    <source>
        <strain evidence="6 7">DSM 103923</strain>
    </source>
</reference>
<dbReference type="Proteomes" id="UP000295135">
    <property type="component" value="Unassembled WGS sequence"/>
</dbReference>
<keyword evidence="4" id="KW-1133">Transmembrane helix</keyword>
<evidence type="ECO:0000256" key="3">
    <source>
        <dbReference type="ARBA" id="ARBA00022679"/>
    </source>
</evidence>
<name>A0A4R3JXM8_9PROT</name>
<sequence length="468" mass="52598">MLQDIVYATQWLFLLYFSGLSLVYTGLNLIALYAVARTSASRSLDALPRLYSGLEPPISLLVPAYNEASTIAGSVRSMLQLAYPEFEIVVINDGSRDDTLKVLKQEFSLQVFPEAYRVRLKTQPVRAIYHSTLYPNLRVIDKENGGKADSLNAGINASRYPLFCAVDADSILQRDSLQRVVRPFLADPRVIAAGGTVRIANGCTVARGFLKDIGLPSSPLALFQIVEYLRAFLFGRMGWSPINAMLIISGAFGLFRKEAVIAAGGYRTDTVGEDMELVVRLHRLYRQNKKPYRVVFVTDPICWTEAPEDLRTLKNQRVRWQRGLMESLWFNRSLMFHRNGGLVGWLAFPFALFFEGLGPLIELGGFLILTLATLTGAISWPAFGVFLLLAVGVGLLLTSSALLLEEITFHVYPRPAQVARLYLAMLGENVGFRQLNSWWRLLGLWRWLIGTKGHWGEMQRSARWQNNQ</sequence>
<evidence type="ECO:0000256" key="1">
    <source>
        <dbReference type="ARBA" id="ARBA00006739"/>
    </source>
</evidence>
<protein>
    <submittedName>
        <fullName evidence="6">Cellulose synthase/poly-beta-1,6-N-acetylglucosamine synthase-like glycosyltransferase</fullName>
    </submittedName>
</protein>
<dbReference type="Pfam" id="PF00535">
    <property type="entry name" value="Glycos_transf_2"/>
    <property type="match status" value="1"/>
</dbReference>
<keyword evidence="4" id="KW-0812">Transmembrane</keyword>
<dbReference type="InterPro" id="IPR029044">
    <property type="entry name" value="Nucleotide-diphossugar_trans"/>
</dbReference>
<evidence type="ECO:0000313" key="7">
    <source>
        <dbReference type="Proteomes" id="UP000295135"/>
    </source>
</evidence>
<keyword evidence="7" id="KW-1185">Reference proteome</keyword>
<feature type="domain" description="Glycosyltransferase 2-like" evidence="5">
    <location>
        <begin position="59"/>
        <end position="206"/>
    </location>
</feature>
<evidence type="ECO:0000313" key="6">
    <source>
        <dbReference type="EMBL" id="TCS71500.1"/>
    </source>
</evidence>
<evidence type="ECO:0000256" key="4">
    <source>
        <dbReference type="SAM" id="Phobius"/>
    </source>
</evidence>
<comment type="caution">
    <text evidence="6">The sequence shown here is derived from an EMBL/GenBank/DDBJ whole genome shotgun (WGS) entry which is preliminary data.</text>
</comment>
<dbReference type="SUPFAM" id="SSF53448">
    <property type="entry name" value="Nucleotide-diphospho-sugar transferases"/>
    <property type="match status" value="1"/>
</dbReference>
<dbReference type="EMBL" id="SLZY01000009">
    <property type="protein sequence ID" value="TCS71500.1"/>
    <property type="molecule type" value="Genomic_DNA"/>
</dbReference>
<keyword evidence="3 6" id="KW-0808">Transferase</keyword>
<proteinExistence type="inferred from homology"/>
<evidence type="ECO:0000256" key="2">
    <source>
        <dbReference type="ARBA" id="ARBA00022676"/>
    </source>
</evidence>
<accession>A0A4R3JXM8</accession>
<evidence type="ECO:0000259" key="5">
    <source>
        <dbReference type="Pfam" id="PF00535"/>
    </source>
</evidence>
<keyword evidence="2" id="KW-0328">Glycosyltransferase</keyword>